<feature type="compositionally biased region" description="Basic and acidic residues" evidence="1">
    <location>
        <begin position="34"/>
        <end position="53"/>
    </location>
</feature>
<feature type="region of interest" description="Disordered" evidence="1">
    <location>
        <begin position="1"/>
        <end position="101"/>
    </location>
</feature>
<accession>A0A183J8Z3</accession>
<evidence type="ECO:0000256" key="1">
    <source>
        <dbReference type="SAM" id="MobiDB-lite"/>
    </source>
</evidence>
<dbReference type="Proteomes" id="UP000270296">
    <property type="component" value="Unassembled WGS sequence"/>
</dbReference>
<name>A0A183J8Z3_9BILA</name>
<protein>
    <submittedName>
        <fullName evidence="2 4">Uncharacterized protein</fullName>
    </submittedName>
</protein>
<reference evidence="2 3" key="2">
    <citation type="submission" date="2018-11" db="EMBL/GenBank/DDBJ databases">
        <authorList>
            <consortium name="Pathogen Informatics"/>
        </authorList>
    </citation>
    <scope>NUCLEOTIDE SEQUENCE [LARGE SCALE GENOMIC DNA]</scope>
</reference>
<dbReference type="AlphaFoldDB" id="A0A183J8Z3"/>
<dbReference type="WBParaSite" id="SBAD_0001274701-mRNA-1">
    <property type="protein sequence ID" value="SBAD_0001274701-mRNA-1"/>
    <property type="gene ID" value="SBAD_0001274701"/>
</dbReference>
<reference evidence="4" key="1">
    <citation type="submission" date="2016-06" db="UniProtKB">
        <authorList>
            <consortium name="WormBaseParasite"/>
        </authorList>
    </citation>
    <scope>IDENTIFICATION</scope>
</reference>
<evidence type="ECO:0000313" key="4">
    <source>
        <dbReference type="WBParaSite" id="SBAD_0001274701-mRNA-1"/>
    </source>
</evidence>
<keyword evidence="3" id="KW-1185">Reference proteome</keyword>
<sequence>MTVMTLNARMQRDKRIRGKSVVDRKRKPASDVTNKNEKVARRLEQRDEDERNEGNQGNEDNEEVRRKLPLAKGNGRRAKHTSEENNPRQKHKSSRRDRRNELIGARSFAAENSIRIGWMDLRIVVSGGVQSVDLVAGSRGRHLWKEVSLEFRCSALLNTLVDSCCCCELVKFNEKLAKC</sequence>
<proteinExistence type="predicted"/>
<gene>
    <name evidence="2" type="ORF">SBAD_LOCUS12341</name>
</gene>
<evidence type="ECO:0000313" key="3">
    <source>
        <dbReference type="Proteomes" id="UP000270296"/>
    </source>
</evidence>
<dbReference type="EMBL" id="UZAM01017508">
    <property type="protein sequence ID" value="VDP47467.1"/>
    <property type="molecule type" value="Genomic_DNA"/>
</dbReference>
<feature type="compositionally biased region" description="Basic residues" evidence="1">
    <location>
        <begin position="88"/>
        <end position="97"/>
    </location>
</feature>
<evidence type="ECO:0000313" key="2">
    <source>
        <dbReference type="EMBL" id="VDP47467.1"/>
    </source>
</evidence>
<organism evidence="4">
    <name type="scientific">Soboliphyme baturini</name>
    <dbReference type="NCBI Taxonomy" id="241478"/>
    <lineage>
        <taxon>Eukaryota</taxon>
        <taxon>Metazoa</taxon>
        <taxon>Ecdysozoa</taxon>
        <taxon>Nematoda</taxon>
        <taxon>Enoplea</taxon>
        <taxon>Dorylaimia</taxon>
        <taxon>Dioctophymatida</taxon>
        <taxon>Dioctophymatoidea</taxon>
        <taxon>Soboliphymatidae</taxon>
        <taxon>Soboliphyme</taxon>
    </lineage>
</organism>